<dbReference type="InterPro" id="IPR012902">
    <property type="entry name" value="N_methyl_site"/>
</dbReference>
<keyword evidence="1" id="KW-1133">Transmembrane helix</keyword>
<accession>A0A1M4SC94</accession>
<feature type="transmembrane region" description="Helical" evidence="1">
    <location>
        <begin position="20"/>
        <end position="42"/>
    </location>
</feature>
<evidence type="ECO:0000313" key="2">
    <source>
        <dbReference type="EMBL" id="SHE29844.1"/>
    </source>
</evidence>
<dbReference type="STRING" id="1123404.SAMN02745784_00243"/>
<proteinExistence type="predicted"/>
<gene>
    <name evidence="2" type="ORF">SAMN02745784_00243</name>
</gene>
<reference evidence="3" key="1">
    <citation type="submission" date="2016-11" db="EMBL/GenBank/DDBJ databases">
        <authorList>
            <person name="Varghese N."/>
            <person name="Submissions S."/>
        </authorList>
    </citation>
    <scope>NUCLEOTIDE SEQUENCE [LARGE SCALE GENOMIC DNA]</scope>
    <source>
        <strain evidence="3">DSM 18095</strain>
    </source>
</reference>
<evidence type="ECO:0000256" key="1">
    <source>
        <dbReference type="SAM" id="Phobius"/>
    </source>
</evidence>
<sequence length="147" mass="17163">MKRGINLNKKGFTLVETILGLFLLGLISVAILPIINISFIRLENHKIKMEMLYIGEMSMEKIKAFDANSESELFIYDTSVSEIIKLFKEYDNIEINIPKKENDDKYYLKICKSQKMDSLWTVSISVFHNKKRSNIRNVEYKGYIPSK</sequence>
<evidence type="ECO:0000313" key="3">
    <source>
        <dbReference type="Proteomes" id="UP000184114"/>
    </source>
</evidence>
<protein>
    <submittedName>
        <fullName evidence="2">Prepilin-type N-terminal cleavage/methylation domain-containing protein</fullName>
    </submittedName>
</protein>
<dbReference type="PROSITE" id="PS00409">
    <property type="entry name" value="PROKAR_NTER_METHYL"/>
    <property type="match status" value="1"/>
</dbReference>
<keyword evidence="1" id="KW-0812">Transmembrane</keyword>
<dbReference type="Pfam" id="PF07963">
    <property type="entry name" value="N_methyl"/>
    <property type="match status" value="1"/>
</dbReference>
<dbReference type="EMBL" id="FQTY01000001">
    <property type="protein sequence ID" value="SHE29844.1"/>
    <property type="molecule type" value="Genomic_DNA"/>
</dbReference>
<dbReference type="Proteomes" id="UP000184114">
    <property type="component" value="Unassembled WGS sequence"/>
</dbReference>
<organism evidence="2 3">
    <name type="scientific">Tissierella praeacuta DSM 18095</name>
    <dbReference type="NCBI Taxonomy" id="1123404"/>
    <lineage>
        <taxon>Bacteria</taxon>
        <taxon>Bacillati</taxon>
        <taxon>Bacillota</taxon>
        <taxon>Tissierellia</taxon>
        <taxon>Tissierellales</taxon>
        <taxon>Tissierellaceae</taxon>
        <taxon>Tissierella</taxon>
    </lineage>
</organism>
<name>A0A1M4SC94_9FIRM</name>
<keyword evidence="1" id="KW-0472">Membrane</keyword>
<keyword evidence="3" id="KW-1185">Reference proteome</keyword>
<dbReference type="AlphaFoldDB" id="A0A1M4SC94"/>
<dbReference type="NCBIfam" id="TIGR02532">
    <property type="entry name" value="IV_pilin_GFxxxE"/>
    <property type="match status" value="1"/>
</dbReference>